<dbReference type="RefSeq" id="XP_040876707.1">
    <property type="nucleotide sequence ID" value="XM_041023057.1"/>
</dbReference>
<name>A0A074VKR5_AURM1</name>
<feature type="transmembrane region" description="Helical" evidence="6">
    <location>
        <begin position="144"/>
        <end position="166"/>
    </location>
</feature>
<dbReference type="InterPro" id="IPR007248">
    <property type="entry name" value="Mpv17_PMP22"/>
</dbReference>
<sequence length="193" mass="20779">MEPIVKATIQAAILSAISNTLAQLISCHRAGHGYTLDTNPLVTFVTFSLLSCPPNYLWQSWLESTFPGYTSPDDAAVEKKIDPAFAQPPASSRPKALSIKNTAIKFALDQTLGAAVNNALFIVGIAFLKGQSVETALSALQKDFFPLLFAGQKLWPLVSIISFTLVPLEHRTVFGGIIGVGWGVFLSLMANDK</sequence>
<dbReference type="AlphaFoldDB" id="A0A074VKR5"/>
<comment type="subcellular location">
    <subcellularLocation>
        <location evidence="1">Membrane</location>
        <topology evidence="1">Multi-pass membrane protein</topology>
    </subcellularLocation>
</comment>
<keyword evidence="4 6" id="KW-1133">Transmembrane helix</keyword>
<dbReference type="HOGENOM" id="CLU_049109_3_1_1"/>
<dbReference type="Proteomes" id="UP000030672">
    <property type="component" value="Unassembled WGS sequence"/>
</dbReference>
<evidence type="ECO:0000256" key="1">
    <source>
        <dbReference type="ARBA" id="ARBA00004141"/>
    </source>
</evidence>
<evidence type="ECO:0000256" key="3">
    <source>
        <dbReference type="ARBA" id="ARBA00022692"/>
    </source>
</evidence>
<dbReference type="GO" id="GO:0005778">
    <property type="term" value="C:peroxisomal membrane"/>
    <property type="evidence" value="ECO:0007669"/>
    <property type="project" value="TreeGrafter"/>
</dbReference>
<accession>A0A074VKR5</accession>
<dbReference type="EMBL" id="KL584847">
    <property type="protein sequence ID" value="KEQ59684.1"/>
    <property type="molecule type" value="Genomic_DNA"/>
</dbReference>
<keyword evidence="5 6" id="KW-0472">Membrane</keyword>
<dbReference type="PANTHER" id="PTHR11266:SF80">
    <property type="entry name" value="PEROXISOMAL MEMBRANE PROTEIN 2"/>
    <property type="match status" value="1"/>
</dbReference>
<dbReference type="PANTHER" id="PTHR11266">
    <property type="entry name" value="PEROXISOMAL MEMBRANE PROTEIN 2, PXMP2 MPV17"/>
    <property type="match status" value="1"/>
</dbReference>
<protein>
    <recommendedName>
        <fullName evidence="9">Integral membrane protein, Mpv17/PMP22 family</fullName>
    </recommendedName>
</protein>
<comment type="similarity">
    <text evidence="2 6">Belongs to the peroxisomal membrane protein PXMP2/4 family.</text>
</comment>
<dbReference type="STRING" id="1043003.A0A074VKR5"/>
<evidence type="ECO:0000256" key="6">
    <source>
        <dbReference type="RuleBase" id="RU363053"/>
    </source>
</evidence>
<feature type="transmembrane region" description="Helical" evidence="6">
    <location>
        <begin position="172"/>
        <end position="190"/>
    </location>
</feature>
<evidence type="ECO:0000256" key="5">
    <source>
        <dbReference type="ARBA" id="ARBA00023136"/>
    </source>
</evidence>
<proteinExistence type="inferred from homology"/>
<keyword evidence="8" id="KW-1185">Reference proteome</keyword>
<reference evidence="7 8" key="1">
    <citation type="journal article" date="2014" name="BMC Genomics">
        <title>Genome sequencing of four Aureobasidium pullulans varieties: biotechnological potential, stress tolerance, and description of new species.</title>
        <authorList>
            <person name="Gostin Ar C."/>
            <person name="Ohm R.A."/>
            <person name="Kogej T."/>
            <person name="Sonjak S."/>
            <person name="Turk M."/>
            <person name="Zajc J."/>
            <person name="Zalar P."/>
            <person name="Grube M."/>
            <person name="Sun H."/>
            <person name="Han J."/>
            <person name="Sharma A."/>
            <person name="Chiniquy J."/>
            <person name="Ngan C.Y."/>
            <person name="Lipzen A."/>
            <person name="Barry K."/>
            <person name="Grigoriev I.V."/>
            <person name="Gunde-Cimerman N."/>
        </authorList>
    </citation>
    <scope>NUCLEOTIDE SEQUENCE [LARGE SCALE GENOMIC DNA]</scope>
    <source>
        <strain evidence="7 8">CBS 110374</strain>
    </source>
</reference>
<dbReference type="GeneID" id="63916430"/>
<organism evidence="7 8">
    <name type="scientific">Aureobasidium melanogenum (strain CBS 110374)</name>
    <name type="common">Aureobasidium pullulans var. melanogenum</name>
    <dbReference type="NCBI Taxonomy" id="1043003"/>
    <lineage>
        <taxon>Eukaryota</taxon>
        <taxon>Fungi</taxon>
        <taxon>Dikarya</taxon>
        <taxon>Ascomycota</taxon>
        <taxon>Pezizomycotina</taxon>
        <taxon>Dothideomycetes</taxon>
        <taxon>Dothideomycetidae</taxon>
        <taxon>Dothideales</taxon>
        <taxon>Saccotheciaceae</taxon>
        <taxon>Aureobasidium</taxon>
    </lineage>
</organism>
<gene>
    <name evidence="7" type="ORF">M437DRAFT_56475</name>
</gene>
<evidence type="ECO:0000256" key="2">
    <source>
        <dbReference type="ARBA" id="ARBA00006824"/>
    </source>
</evidence>
<dbReference type="Pfam" id="PF04117">
    <property type="entry name" value="Mpv17_PMP22"/>
    <property type="match status" value="1"/>
</dbReference>
<keyword evidence="3 6" id="KW-0812">Transmembrane</keyword>
<evidence type="ECO:0000313" key="7">
    <source>
        <dbReference type="EMBL" id="KEQ59684.1"/>
    </source>
</evidence>
<evidence type="ECO:0000256" key="4">
    <source>
        <dbReference type="ARBA" id="ARBA00022989"/>
    </source>
</evidence>
<evidence type="ECO:0000313" key="8">
    <source>
        <dbReference type="Proteomes" id="UP000030672"/>
    </source>
</evidence>
<evidence type="ECO:0008006" key="9">
    <source>
        <dbReference type="Google" id="ProtNLM"/>
    </source>
</evidence>